<reference evidence="2 3" key="1">
    <citation type="journal article" date="2018" name="Science">
        <title>The opium poppy genome and morphinan production.</title>
        <authorList>
            <person name="Guo L."/>
            <person name="Winzer T."/>
            <person name="Yang X."/>
            <person name="Li Y."/>
            <person name="Ning Z."/>
            <person name="He Z."/>
            <person name="Teodor R."/>
            <person name="Lu Y."/>
            <person name="Bowser T.A."/>
            <person name="Graham I.A."/>
            <person name="Ye K."/>
        </authorList>
    </citation>
    <scope>NUCLEOTIDE SEQUENCE [LARGE SCALE GENOMIC DNA]</scope>
    <source>
        <strain evidence="3">cv. HN1</strain>
        <tissue evidence="2">Leaves</tissue>
    </source>
</reference>
<evidence type="ECO:0000313" key="3">
    <source>
        <dbReference type="Proteomes" id="UP000316621"/>
    </source>
</evidence>
<proteinExistence type="predicted"/>
<dbReference type="EMBL" id="CM010723">
    <property type="protein sequence ID" value="RZC79576.1"/>
    <property type="molecule type" value="Genomic_DNA"/>
</dbReference>
<gene>
    <name evidence="2" type="ORF">C5167_003799</name>
</gene>
<keyword evidence="1" id="KW-0472">Membrane</keyword>
<name>A0A4Y7L315_PAPSO</name>
<dbReference type="AlphaFoldDB" id="A0A4Y7L315"/>
<dbReference type="Proteomes" id="UP000316621">
    <property type="component" value="Chromosome 9"/>
</dbReference>
<evidence type="ECO:0000256" key="1">
    <source>
        <dbReference type="SAM" id="Phobius"/>
    </source>
</evidence>
<organism evidence="2 3">
    <name type="scientific">Papaver somniferum</name>
    <name type="common">Opium poppy</name>
    <dbReference type="NCBI Taxonomy" id="3469"/>
    <lineage>
        <taxon>Eukaryota</taxon>
        <taxon>Viridiplantae</taxon>
        <taxon>Streptophyta</taxon>
        <taxon>Embryophyta</taxon>
        <taxon>Tracheophyta</taxon>
        <taxon>Spermatophyta</taxon>
        <taxon>Magnoliopsida</taxon>
        <taxon>Ranunculales</taxon>
        <taxon>Papaveraceae</taxon>
        <taxon>Papaveroideae</taxon>
        <taxon>Papaver</taxon>
    </lineage>
</organism>
<keyword evidence="3" id="KW-1185">Reference proteome</keyword>
<accession>A0A4Y7L315</accession>
<dbReference type="Gramene" id="RZC79576">
    <property type="protein sequence ID" value="RZC79576"/>
    <property type="gene ID" value="C5167_003799"/>
</dbReference>
<keyword evidence="1" id="KW-0812">Transmembrane</keyword>
<sequence length="84" mass="9438">MVDNPDGRHVYATVTAKQQLDHNIDTVATRKTHQQQLAWCLCIIVFPGHGTITWWLRNVDINMVSLQVHSGSTSARQVLKLAMA</sequence>
<keyword evidence="1" id="KW-1133">Transmembrane helix</keyword>
<feature type="transmembrane region" description="Helical" evidence="1">
    <location>
        <begin position="37"/>
        <end position="56"/>
    </location>
</feature>
<protein>
    <submittedName>
        <fullName evidence="2">Uncharacterized protein</fullName>
    </submittedName>
</protein>
<evidence type="ECO:0000313" key="2">
    <source>
        <dbReference type="EMBL" id="RZC79576.1"/>
    </source>
</evidence>